<dbReference type="AlphaFoldDB" id="A0A2G8SQS5"/>
<evidence type="ECO:0000313" key="1">
    <source>
        <dbReference type="EMBL" id="PIL36110.1"/>
    </source>
</evidence>
<evidence type="ECO:0000313" key="2">
    <source>
        <dbReference type="Proteomes" id="UP000230002"/>
    </source>
</evidence>
<protein>
    <submittedName>
        <fullName evidence="1">Uncharacterized protein</fullName>
    </submittedName>
</protein>
<accession>A0A2G8SQS5</accession>
<keyword evidence="2" id="KW-1185">Reference proteome</keyword>
<organism evidence="1 2">
    <name type="scientific">Ganoderma sinense ZZ0214-1</name>
    <dbReference type="NCBI Taxonomy" id="1077348"/>
    <lineage>
        <taxon>Eukaryota</taxon>
        <taxon>Fungi</taxon>
        <taxon>Dikarya</taxon>
        <taxon>Basidiomycota</taxon>
        <taxon>Agaricomycotina</taxon>
        <taxon>Agaricomycetes</taxon>
        <taxon>Polyporales</taxon>
        <taxon>Polyporaceae</taxon>
        <taxon>Ganoderma</taxon>
    </lineage>
</organism>
<dbReference type="Proteomes" id="UP000230002">
    <property type="component" value="Unassembled WGS sequence"/>
</dbReference>
<comment type="caution">
    <text evidence="1">The sequence shown here is derived from an EMBL/GenBank/DDBJ whole genome shotgun (WGS) entry which is preliminary data.</text>
</comment>
<name>A0A2G8SQS5_9APHY</name>
<reference evidence="1 2" key="1">
    <citation type="journal article" date="2015" name="Sci. Rep.">
        <title>Chromosome-level genome map provides insights into diverse defense mechanisms in the medicinal fungus Ganoderma sinense.</title>
        <authorList>
            <person name="Zhu Y."/>
            <person name="Xu J."/>
            <person name="Sun C."/>
            <person name="Zhou S."/>
            <person name="Xu H."/>
            <person name="Nelson D.R."/>
            <person name="Qian J."/>
            <person name="Song J."/>
            <person name="Luo H."/>
            <person name="Xiang L."/>
            <person name="Li Y."/>
            <person name="Xu Z."/>
            <person name="Ji A."/>
            <person name="Wang L."/>
            <person name="Lu S."/>
            <person name="Hayward A."/>
            <person name="Sun W."/>
            <person name="Li X."/>
            <person name="Schwartz D.C."/>
            <person name="Wang Y."/>
            <person name="Chen S."/>
        </authorList>
    </citation>
    <scope>NUCLEOTIDE SEQUENCE [LARGE SCALE GENOMIC DNA]</scope>
    <source>
        <strain evidence="1 2">ZZ0214-1</strain>
    </source>
</reference>
<gene>
    <name evidence="1" type="ORF">GSI_01770</name>
</gene>
<proteinExistence type="predicted"/>
<sequence>MDSSDIPSGAYFYYTLGNGNLQQSPYTAAGGILVSPNDELCSGGDTVEQQRRDTDGIEGPRHVSRASYTAFYGHGAMPSISQATQGPSATHSQTSFGLPPAQMQSDVLLLVQHPYRSGLPVDYLRTVPPIYYSGFNLHDAFAEDFDGLQDSDQLAWADNIPLPPKLAIVFCVGLSLVDL</sequence>
<dbReference type="EMBL" id="AYKW01000002">
    <property type="protein sequence ID" value="PIL36110.1"/>
    <property type="molecule type" value="Genomic_DNA"/>
</dbReference>